<dbReference type="FunFam" id="3.30.70.330:FF:000079">
    <property type="entry name" value="Putative splicing factor 45"/>
    <property type="match status" value="1"/>
</dbReference>
<dbReference type="InterPro" id="IPR034653">
    <property type="entry name" value="SPF45_RRM"/>
</dbReference>
<protein>
    <recommendedName>
        <fullName evidence="7 8">Splicing factor 45</fullName>
    </recommendedName>
    <alternativeName>
        <fullName evidence="8">RNA-binding motif protein 17</fullName>
    </alternativeName>
</protein>
<evidence type="ECO:0000256" key="7">
    <source>
        <dbReference type="ARBA" id="ARBA00074919"/>
    </source>
</evidence>
<evidence type="ECO:0000256" key="9">
    <source>
        <dbReference type="SAM" id="MobiDB-lite"/>
    </source>
</evidence>
<dbReference type="PROSITE" id="PS50174">
    <property type="entry name" value="G_PATCH"/>
    <property type="match status" value="1"/>
</dbReference>
<evidence type="ECO:0000256" key="3">
    <source>
        <dbReference type="ARBA" id="ARBA00022884"/>
    </source>
</evidence>
<dbReference type="InterPro" id="IPR012677">
    <property type="entry name" value="Nucleotide-bd_a/b_plait_sf"/>
</dbReference>
<dbReference type="InterPro" id="IPR000467">
    <property type="entry name" value="G_patch_dom"/>
</dbReference>
<comment type="subunit">
    <text evidence="6">Binds SXL. Associates with the spliceosome. Interacts with SF3B1, SF1 and U2AF2.</text>
</comment>
<evidence type="ECO:0000313" key="12">
    <source>
        <dbReference type="Proteomes" id="UP000192223"/>
    </source>
</evidence>
<dbReference type="FunCoup" id="A0A1W4WGA0">
    <property type="interactions" value="1709"/>
</dbReference>
<keyword evidence="4 8" id="KW-0508">mRNA splicing</keyword>
<feature type="domain" description="G-patch" evidence="11">
    <location>
        <begin position="221"/>
        <end position="261"/>
    </location>
</feature>
<dbReference type="Proteomes" id="UP000192223">
    <property type="component" value="Unplaced"/>
</dbReference>
<evidence type="ECO:0000313" key="13">
    <source>
        <dbReference type="RefSeq" id="XP_018319487.1"/>
    </source>
</evidence>
<comment type="subunit">
    <text evidence="8">Associates with the spliceosome.</text>
</comment>
<dbReference type="GeneID" id="108732969"/>
<dbReference type="SMART" id="SM00443">
    <property type="entry name" value="G_patch"/>
    <property type="match status" value="1"/>
</dbReference>
<dbReference type="KEGG" id="apln:108732969"/>
<keyword evidence="3 8" id="KW-0694">RNA-binding</keyword>
<evidence type="ECO:0000259" key="10">
    <source>
        <dbReference type="PROSITE" id="PS50102"/>
    </source>
</evidence>
<proteinExistence type="predicted"/>
<dbReference type="Gene3D" id="3.30.70.330">
    <property type="match status" value="1"/>
</dbReference>
<dbReference type="InterPro" id="IPR035979">
    <property type="entry name" value="RBD_domain_sf"/>
</dbReference>
<dbReference type="OrthoDB" id="5411533at2759"/>
<dbReference type="AlphaFoldDB" id="A0A1W4WGA0"/>
<dbReference type="GO" id="GO:0005654">
    <property type="term" value="C:nucleoplasm"/>
    <property type="evidence" value="ECO:0007669"/>
    <property type="project" value="UniProtKB-UniRule"/>
</dbReference>
<evidence type="ECO:0000256" key="4">
    <source>
        <dbReference type="ARBA" id="ARBA00023187"/>
    </source>
</evidence>
<keyword evidence="12" id="KW-1185">Reference proteome</keyword>
<organism evidence="12 13">
    <name type="scientific">Agrilus planipennis</name>
    <name type="common">Emerald ash borer</name>
    <name type="synonym">Agrilus marcopoli</name>
    <dbReference type="NCBI Taxonomy" id="224129"/>
    <lineage>
        <taxon>Eukaryota</taxon>
        <taxon>Metazoa</taxon>
        <taxon>Ecdysozoa</taxon>
        <taxon>Arthropoda</taxon>
        <taxon>Hexapoda</taxon>
        <taxon>Insecta</taxon>
        <taxon>Pterygota</taxon>
        <taxon>Neoptera</taxon>
        <taxon>Endopterygota</taxon>
        <taxon>Coleoptera</taxon>
        <taxon>Polyphaga</taxon>
        <taxon>Elateriformia</taxon>
        <taxon>Buprestoidea</taxon>
        <taxon>Buprestidae</taxon>
        <taxon>Agrilinae</taxon>
        <taxon>Agrilus</taxon>
    </lineage>
</organism>
<dbReference type="CDD" id="cd12647">
    <property type="entry name" value="RRM_UHM_SPF45"/>
    <property type="match status" value="1"/>
</dbReference>
<evidence type="ECO:0000256" key="5">
    <source>
        <dbReference type="ARBA" id="ARBA00023242"/>
    </source>
</evidence>
<evidence type="ECO:0000256" key="1">
    <source>
        <dbReference type="ARBA" id="ARBA00004123"/>
    </source>
</evidence>
<dbReference type="CTD" id="3355114"/>
<dbReference type="STRING" id="224129.A0A1W4WGA0"/>
<dbReference type="InParanoid" id="A0A1W4WGA0"/>
<dbReference type="InterPro" id="IPR000504">
    <property type="entry name" value="RRM_dom"/>
</dbReference>
<dbReference type="GO" id="GO:0071011">
    <property type="term" value="C:precatalytic spliceosome"/>
    <property type="evidence" value="ECO:0007669"/>
    <property type="project" value="TreeGrafter"/>
</dbReference>
<dbReference type="GO" id="GO:0003723">
    <property type="term" value="F:RNA binding"/>
    <property type="evidence" value="ECO:0007669"/>
    <property type="project" value="UniProtKB-UniRule"/>
</dbReference>
<sequence>MSLYDDYDVKTQSTEKVSGWSSGIKLLQSQLQLKKATVTQPKRDQQRKASLAPVIDLKSKRDEDEIFSNTVTIRGSSRVKNEHSLPIIPSLTGFGSEYDWNVDNEYDPLWPNEYEKVVKELRDQRDRENEKEERRREKKRKSRFSDPEEDTPTPMPSQATPQVSLPPVGSGFAGRWEEDEEPVTKSSRVGGGVAIAPPPSLQEPPEAPIVIKPTLVNTYDGSSVAAKIMAKYGFKEGQGLGKQEQGMSMALQVEKTSKRGGRIIHEKEIMPPPVTDFGAKQELSITEMMKSPSKVVVLRNMVGPGEVDDELEPEVKDECNTKYGEVGSVIIHEFMDKEPEEAVRIFVEFKRIESAIKAVVDLNGRFFGGRQVRACFYDADKFDNLQLDIDL</sequence>
<feature type="compositionally biased region" description="Basic and acidic residues" evidence="9">
    <location>
        <begin position="121"/>
        <end position="135"/>
    </location>
</feature>
<feature type="compositionally biased region" description="Pro residues" evidence="9">
    <location>
        <begin position="196"/>
        <end position="206"/>
    </location>
</feature>
<accession>A0A1W4WGA0</accession>
<gene>
    <name evidence="13" type="primary">LOC108732969</name>
</gene>
<keyword evidence="8" id="KW-0747">Spliceosome</keyword>
<evidence type="ECO:0000259" key="11">
    <source>
        <dbReference type="PROSITE" id="PS50174"/>
    </source>
</evidence>
<dbReference type="PROSITE" id="PS50102">
    <property type="entry name" value="RRM"/>
    <property type="match status" value="1"/>
</dbReference>
<feature type="domain" description="RRM" evidence="10">
    <location>
        <begin position="294"/>
        <end position="379"/>
    </location>
</feature>
<dbReference type="InterPro" id="IPR003954">
    <property type="entry name" value="RRM_euk-type"/>
</dbReference>
<dbReference type="InterPro" id="IPR040052">
    <property type="entry name" value="RBM17"/>
</dbReference>
<evidence type="ECO:0000256" key="8">
    <source>
        <dbReference type="PIRNR" id="PIRNR031066"/>
    </source>
</evidence>
<comment type="function">
    <text evidence="8">Splice factor that binds to the single-stranded 3'AG at the exon/intron border and promotes its utilization in the second catalytic step. Involved in the regulation of alternative splicing and the utilization of cryptic splice sites.</text>
</comment>
<evidence type="ECO:0000256" key="2">
    <source>
        <dbReference type="ARBA" id="ARBA00022664"/>
    </source>
</evidence>
<dbReference type="PANTHER" id="PTHR13288:SF8">
    <property type="entry name" value="SPLICING FACTOR 45"/>
    <property type="match status" value="1"/>
</dbReference>
<dbReference type="GO" id="GO:0000380">
    <property type="term" value="P:alternative mRNA splicing, via spliceosome"/>
    <property type="evidence" value="ECO:0007669"/>
    <property type="project" value="TreeGrafter"/>
</dbReference>
<dbReference type="PANTHER" id="PTHR13288">
    <property type="entry name" value="SPLICING FACTOR 45 SPF45"/>
    <property type="match status" value="1"/>
</dbReference>
<dbReference type="SMART" id="SM00361">
    <property type="entry name" value="RRM_1"/>
    <property type="match status" value="1"/>
</dbReference>
<keyword evidence="5 8" id="KW-0539">Nucleus</keyword>
<keyword evidence="2 8" id="KW-0507">mRNA processing</keyword>
<dbReference type="Pfam" id="PF00076">
    <property type="entry name" value="RRM_1"/>
    <property type="match status" value="1"/>
</dbReference>
<dbReference type="Pfam" id="PF01585">
    <property type="entry name" value="G-patch"/>
    <property type="match status" value="1"/>
</dbReference>
<dbReference type="PIRSF" id="PIRSF031066">
    <property type="entry name" value="Splicing_factor_SPF45"/>
    <property type="match status" value="1"/>
</dbReference>
<evidence type="ECO:0000256" key="6">
    <source>
        <dbReference type="ARBA" id="ARBA00065586"/>
    </source>
</evidence>
<feature type="region of interest" description="Disordered" evidence="9">
    <location>
        <begin position="121"/>
        <end position="206"/>
    </location>
</feature>
<reference evidence="13" key="1">
    <citation type="submission" date="2025-08" db="UniProtKB">
        <authorList>
            <consortium name="RefSeq"/>
        </authorList>
    </citation>
    <scope>IDENTIFICATION</scope>
    <source>
        <tissue evidence="13">Entire body</tissue>
    </source>
</reference>
<dbReference type="SUPFAM" id="SSF54928">
    <property type="entry name" value="RNA-binding domain, RBD"/>
    <property type="match status" value="1"/>
</dbReference>
<dbReference type="GO" id="GO:0045292">
    <property type="term" value="P:mRNA cis splicing, via spliceosome"/>
    <property type="evidence" value="ECO:0007669"/>
    <property type="project" value="UniProtKB-UniRule"/>
</dbReference>
<name>A0A1W4WGA0_AGRPL</name>
<dbReference type="RefSeq" id="XP_018319487.1">
    <property type="nucleotide sequence ID" value="XM_018463985.1"/>
</dbReference>
<comment type="subcellular location">
    <subcellularLocation>
        <location evidence="1 8">Nucleus</location>
    </subcellularLocation>
</comment>